<reference evidence="3 4" key="1">
    <citation type="submission" date="2018-08" db="EMBL/GenBank/DDBJ databases">
        <title>A genome reference for cultivated species of the human gut microbiota.</title>
        <authorList>
            <person name="Zou Y."/>
            <person name="Xue W."/>
            <person name="Luo G."/>
        </authorList>
    </citation>
    <scope>NUCLEOTIDE SEQUENCE [LARGE SCALE GENOMIC DNA]</scope>
    <source>
        <strain evidence="3 4">OF01-2LB</strain>
    </source>
</reference>
<dbReference type="FunFam" id="3.30.70.270:FF:000001">
    <property type="entry name" value="Diguanylate cyclase domain protein"/>
    <property type="match status" value="1"/>
</dbReference>
<evidence type="ECO:0000256" key="1">
    <source>
        <dbReference type="SAM" id="Phobius"/>
    </source>
</evidence>
<accession>A0A3E2VUA7</accession>
<dbReference type="GO" id="GO:0043709">
    <property type="term" value="P:cell adhesion involved in single-species biofilm formation"/>
    <property type="evidence" value="ECO:0007669"/>
    <property type="project" value="TreeGrafter"/>
</dbReference>
<organism evidence="3 4">
    <name type="scientific">Clostridium innocuum</name>
    <dbReference type="NCBI Taxonomy" id="1522"/>
    <lineage>
        <taxon>Bacteria</taxon>
        <taxon>Bacillati</taxon>
        <taxon>Bacillota</taxon>
        <taxon>Clostridia</taxon>
        <taxon>Eubacteriales</taxon>
        <taxon>Clostridiaceae</taxon>
        <taxon>Clostridium</taxon>
    </lineage>
</organism>
<name>A0A3E2VUA7_CLOIN</name>
<dbReference type="Proteomes" id="UP000260025">
    <property type="component" value="Unassembled WGS sequence"/>
</dbReference>
<keyword evidence="1" id="KW-1133">Transmembrane helix</keyword>
<dbReference type="CDD" id="cd01949">
    <property type="entry name" value="GGDEF"/>
    <property type="match status" value="1"/>
</dbReference>
<dbReference type="SMART" id="SM00267">
    <property type="entry name" value="GGDEF"/>
    <property type="match status" value="1"/>
</dbReference>
<dbReference type="AlphaFoldDB" id="A0A3E2VUA7"/>
<dbReference type="InterPro" id="IPR029787">
    <property type="entry name" value="Nucleotide_cyclase"/>
</dbReference>
<feature type="transmembrane region" description="Helical" evidence="1">
    <location>
        <begin position="58"/>
        <end position="76"/>
    </location>
</feature>
<feature type="transmembrane region" description="Helical" evidence="1">
    <location>
        <begin position="21"/>
        <end position="46"/>
    </location>
</feature>
<dbReference type="NCBIfam" id="TIGR00254">
    <property type="entry name" value="GGDEF"/>
    <property type="match status" value="1"/>
</dbReference>
<dbReference type="InterPro" id="IPR000160">
    <property type="entry name" value="GGDEF_dom"/>
</dbReference>
<comment type="caution">
    <text evidence="3">The sequence shown here is derived from an EMBL/GenBank/DDBJ whole genome shotgun (WGS) entry which is preliminary data.</text>
</comment>
<dbReference type="SUPFAM" id="SSF55073">
    <property type="entry name" value="Nucleotide cyclase"/>
    <property type="match status" value="1"/>
</dbReference>
<dbReference type="Gene3D" id="3.30.70.270">
    <property type="match status" value="1"/>
</dbReference>
<gene>
    <name evidence="3" type="ORF">DXA38_12865</name>
</gene>
<dbReference type="OrthoDB" id="9804955at2"/>
<dbReference type="PANTHER" id="PTHR45138:SF24">
    <property type="entry name" value="DIGUANYLATE CYCLASE DGCC-RELATED"/>
    <property type="match status" value="1"/>
</dbReference>
<dbReference type="PANTHER" id="PTHR45138">
    <property type="entry name" value="REGULATORY COMPONENTS OF SENSORY TRANSDUCTION SYSTEM"/>
    <property type="match status" value="1"/>
</dbReference>
<evidence type="ECO:0000313" key="3">
    <source>
        <dbReference type="EMBL" id="RGC14581.1"/>
    </source>
</evidence>
<feature type="transmembrane region" description="Helical" evidence="1">
    <location>
        <begin position="111"/>
        <end position="129"/>
    </location>
</feature>
<dbReference type="GO" id="GO:0005886">
    <property type="term" value="C:plasma membrane"/>
    <property type="evidence" value="ECO:0007669"/>
    <property type="project" value="TreeGrafter"/>
</dbReference>
<dbReference type="Pfam" id="PF00990">
    <property type="entry name" value="GGDEF"/>
    <property type="match status" value="1"/>
</dbReference>
<keyword evidence="1" id="KW-0812">Transmembrane</keyword>
<dbReference type="PROSITE" id="PS50887">
    <property type="entry name" value="GGDEF"/>
    <property type="match status" value="1"/>
</dbReference>
<evidence type="ECO:0000259" key="2">
    <source>
        <dbReference type="PROSITE" id="PS50887"/>
    </source>
</evidence>
<proteinExistence type="predicted"/>
<protein>
    <submittedName>
        <fullName evidence="3">GGDEF domain-containing protein</fullName>
    </submittedName>
</protein>
<feature type="domain" description="GGDEF" evidence="2">
    <location>
        <begin position="238"/>
        <end position="370"/>
    </location>
</feature>
<sequence>MQKQESKELYEQFRRKIETSAWIILLLIFLLEAAIGIIWACNGWISEGDDPLTYSVKYIVAPTVINLIAVSLYHYTEYHTGISATSKNSLLIMTFTIMCLTISIVHNAVRIASISFLLPIFLSAIFADIRVTRKAFVLNSMCYLGCMLLSYTLAQPQNQRFLTLDIIAGAILMVAAYLITRSILQYEQRTRSTLVAYNKEQALLIEQLRMDALTGLFNHNAFYKLLEEQIETAAECDQELVLAILDIDDFKSINDTFGHTRGDCVLRELATIMKELENEHTIPARYGGEEFCVLFTNDTLSQAENRMDVLRQRFENLRIEEIQQHQVTFSAGIAAYKNKYHTSTVMINAADEALYMAKRSGKNRVVVYQRD</sequence>
<dbReference type="EMBL" id="QVEV01000019">
    <property type="protein sequence ID" value="RGC14581.1"/>
    <property type="molecule type" value="Genomic_DNA"/>
</dbReference>
<feature type="transmembrane region" description="Helical" evidence="1">
    <location>
        <begin position="166"/>
        <end position="184"/>
    </location>
</feature>
<keyword evidence="1" id="KW-0472">Membrane</keyword>
<dbReference type="InterPro" id="IPR043128">
    <property type="entry name" value="Rev_trsase/Diguanyl_cyclase"/>
</dbReference>
<dbReference type="RefSeq" id="WP_117443528.1">
    <property type="nucleotide sequence ID" value="NZ_QVEV01000019.1"/>
</dbReference>
<evidence type="ECO:0000313" key="4">
    <source>
        <dbReference type="Proteomes" id="UP000260025"/>
    </source>
</evidence>
<feature type="transmembrane region" description="Helical" evidence="1">
    <location>
        <begin position="136"/>
        <end position="154"/>
    </location>
</feature>
<dbReference type="GO" id="GO:0052621">
    <property type="term" value="F:diguanylate cyclase activity"/>
    <property type="evidence" value="ECO:0007669"/>
    <property type="project" value="TreeGrafter"/>
</dbReference>
<feature type="transmembrane region" description="Helical" evidence="1">
    <location>
        <begin position="88"/>
        <end position="105"/>
    </location>
</feature>
<dbReference type="GO" id="GO:1902201">
    <property type="term" value="P:negative regulation of bacterial-type flagellum-dependent cell motility"/>
    <property type="evidence" value="ECO:0007669"/>
    <property type="project" value="TreeGrafter"/>
</dbReference>
<dbReference type="InterPro" id="IPR050469">
    <property type="entry name" value="Diguanylate_Cyclase"/>
</dbReference>